<evidence type="ECO:0000256" key="7">
    <source>
        <dbReference type="PROSITE-ProRule" id="PRU00042"/>
    </source>
</evidence>
<dbReference type="Pfam" id="PF13815">
    <property type="entry name" value="Dzip-like_N"/>
    <property type="match status" value="1"/>
</dbReference>
<feature type="compositionally biased region" description="Low complexity" evidence="9">
    <location>
        <begin position="959"/>
        <end position="968"/>
    </location>
</feature>
<feature type="region of interest" description="Disordered" evidence="9">
    <location>
        <begin position="834"/>
        <end position="860"/>
    </location>
</feature>
<protein>
    <recommendedName>
        <fullName evidence="10">C2H2-type domain-containing protein</fullName>
    </recommendedName>
</protein>
<dbReference type="AlphaFoldDB" id="A0ABD3FMB6"/>
<keyword evidence="7" id="KW-0479">Metal-binding</keyword>
<keyword evidence="5" id="KW-0963">Cytoplasm</keyword>
<evidence type="ECO:0000256" key="8">
    <source>
        <dbReference type="SAM" id="Coils"/>
    </source>
</evidence>
<feature type="compositionally biased region" description="Low complexity" evidence="9">
    <location>
        <begin position="901"/>
        <end position="914"/>
    </location>
</feature>
<organism evidence="11 12">
    <name type="scientific">Phytophthora oleae</name>
    <dbReference type="NCBI Taxonomy" id="2107226"/>
    <lineage>
        <taxon>Eukaryota</taxon>
        <taxon>Sar</taxon>
        <taxon>Stramenopiles</taxon>
        <taxon>Oomycota</taxon>
        <taxon>Peronosporomycetes</taxon>
        <taxon>Peronosporales</taxon>
        <taxon>Peronosporaceae</taxon>
        <taxon>Phytophthora</taxon>
    </lineage>
</organism>
<dbReference type="InterPro" id="IPR032714">
    <property type="entry name" value="DZIP1_N"/>
</dbReference>
<dbReference type="EMBL" id="JBIMZQ010000014">
    <property type="protein sequence ID" value="KAL3667469.1"/>
    <property type="molecule type" value="Genomic_DNA"/>
</dbReference>
<keyword evidence="4 8" id="KW-0175">Coiled coil</keyword>
<feature type="compositionally biased region" description="Acidic residues" evidence="9">
    <location>
        <begin position="1077"/>
        <end position="1087"/>
    </location>
</feature>
<feature type="compositionally biased region" description="Low complexity" evidence="9">
    <location>
        <begin position="844"/>
        <end position="854"/>
    </location>
</feature>
<keyword evidence="5" id="KW-0206">Cytoskeleton</keyword>
<dbReference type="PANTHER" id="PTHR21502">
    <property type="entry name" value="ZINC FINGER PROTEIN DZIP1"/>
    <property type="match status" value="1"/>
</dbReference>
<comment type="similarity">
    <text evidence="3">Belongs to the DZIP C2H2-type zinc-finger protein family.</text>
</comment>
<keyword evidence="7" id="KW-0862">Zinc</keyword>
<sequence length="1087" mass="120284">MRRFCWRERSERLNWRLLSGLDVADVVRRGDPAVLESYALHITFARLPSPPKDQTRDAWFLVRVLQLSMEYMLFMKSRDGDVLESLNQELRQVENERDEMIVAVQNWKARARSGDKQVEKLHQVLQNIAKLLQVHGASPSAVATIETLLTELISERRAKQKRRKLMEKSDDEGEEEMRPAVQEARVCGFCGKLFSSVEYLEKHLVRRHGGESIAVETPVKHKMKRDFEYEVGDKENKVKNEDAQPSEVAMQKMVQQVERALHEHEERLRSLAEEEAEKIKSFYGQLQAETKLADEMKTLKTEQQRDVSQRQLDELCSEKQRAEDELTDLKQQIQFLTLKKKMMGTVTDADVPRSLPQKCDNELIAAEMEIKSLQETLETVNAELTSAREELAKVQALHLSALRKKKDLVDQLAMAGGAAVVVRQENSSQTEQHATLDEAVQTDKQNIPLVIESEVSTNSCARVCIDVGTDPLVLDYEDVGIQTIDLLQASSVAPSVADAEVQVPITDGEIPVISSFEPIPQSSPTADASIDAEEIVSSIPEQKDNDRLPDYIQQLHSKDLLDAIDERAQRAASNIVSSDIPISRNCSSISRHKYVRSRFQHDEDVVKERVASCLAQLEQFSQRFGVAAKSAWLSEASLQLVQQALHGHLEVLPTEVLSKMVECENAANGVIIKEWAPMEKTRQQALERFKMETRAKSEITQGLVRQAMATFGGTIKADQPSGHSEEAITVNEDSSRNVVELPTESAADATAVHMSDASNSEMIPARRYSAKNQLTVVVEGETTTEGTNYLTKECIDRNLSSQNAVGSTEVVEKSTISEVHDTVGDLIESLHHEGEASNLENKSTKSSSPSADPSEQPKDETVVAVLASPGESKATSVEIRPIRVATAIADRQKALETSFLAEKSSADQSASESPSIRDAQNVSIAENAEDKSRNEWGDDEREGSAQSLSQWGLQRFDSSSDLEASQSSGHPHFTSSPQPTPSLDSDQLLTASEFAVPNPSIGPDRSQSMAMSSFGTSIPSLGEERESVEASTSVISGLVDSISNRSIADDAEEPTASFSPTNTPPREIPNDSVMSFDDSDIEEVVLT</sequence>
<dbReference type="Proteomes" id="UP001632037">
    <property type="component" value="Unassembled WGS sequence"/>
</dbReference>
<evidence type="ECO:0000256" key="5">
    <source>
        <dbReference type="ARBA" id="ARBA00023212"/>
    </source>
</evidence>
<feature type="coiled-coil region" evidence="8">
    <location>
        <begin position="305"/>
        <end position="339"/>
    </location>
</feature>
<keyword evidence="6" id="KW-0966">Cell projection</keyword>
<feature type="coiled-coil region" evidence="8">
    <location>
        <begin position="76"/>
        <end position="110"/>
    </location>
</feature>
<evidence type="ECO:0000256" key="6">
    <source>
        <dbReference type="ARBA" id="ARBA00023273"/>
    </source>
</evidence>
<evidence type="ECO:0000313" key="11">
    <source>
        <dbReference type="EMBL" id="KAL3667469.1"/>
    </source>
</evidence>
<feature type="coiled-coil region" evidence="8">
    <location>
        <begin position="247"/>
        <end position="274"/>
    </location>
</feature>
<proteinExistence type="inferred from homology"/>
<evidence type="ECO:0000256" key="9">
    <source>
        <dbReference type="SAM" id="MobiDB-lite"/>
    </source>
</evidence>
<evidence type="ECO:0000256" key="4">
    <source>
        <dbReference type="ARBA" id="ARBA00023054"/>
    </source>
</evidence>
<feature type="compositionally biased region" description="Polar residues" evidence="9">
    <location>
        <begin position="1005"/>
        <end position="1019"/>
    </location>
</feature>
<gene>
    <name evidence="11" type="ORF">V7S43_007691</name>
</gene>
<keyword evidence="12" id="KW-1185">Reference proteome</keyword>
<evidence type="ECO:0000259" key="10">
    <source>
        <dbReference type="PROSITE" id="PS50157"/>
    </source>
</evidence>
<feature type="domain" description="C2H2-type" evidence="10">
    <location>
        <begin position="185"/>
        <end position="213"/>
    </location>
</feature>
<feature type="coiled-coil region" evidence="8">
    <location>
        <begin position="363"/>
        <end position="397"/>
    </location>
</feature>
<dbReference type="GO" id="GO:0005814">
    <property type="term" value="C:centriole"/>
    <property type="evidence" value="ECO:0007669"/>
    <property type="project" value="UniProtKB-SubCell"/>
</dbReference>
<evidence type="ECO:0000313" key="12">
    <source>
        <dbReference type="Proteomes" id="UP001632037"/>
    </source>
</evidence>
<name>A0ABD3FMB6_9STRA</name>
<dbReference type="InterPro" id="IPR013087">
    <property type="entry name" value="Znf_C2H2_type"/>
</dbReference>
<evidence type="ECO:0000256" key="1">
    <source>
        <dbReference type="ARBA" id="ARBA00004114"/>
    </source>
</evidence>
<dbReference type="GO" id="GO:0008270">
    <property type="term" value="F:zinc ion binding"/>
    <property type="evidence" value="ECO:0007669"/>
    <property type="project" value="UniProtKB-KW"/>
</dbReference>
<feature type="region of interest" description="Disordered" evidence="9">
    <location>
        <begin position="1045"/>
        <end position="1087"/>
    </location>
</feature>
<evidence type="ECO:0000256" key="2">
    <source>
        <dbReference type="ARBA" id="ARBA00004120"/>
    </source>
</evidence>
<accession>A0ABD3FMB6</accession>
<dbReference type="PROSITE" id="PS00028">
    <property type="entry name" value="ZINC_FINGER_C2H2_1"/>
    <property type="match status" value="1"/>
</dbReference>
<comment type="subcellular location">
    <subcellularLocation>
        <location evidence="2">Cytoplasm</location>
        <location evidence="2">Cytoskeleton</location>
        <location evidence="2">Cilium basal body</location>
    </subcellularLocation>
    <subcellularLocation>
        <location evidence="1">Cytoplasm</location>
        <location evidence="1">Cytoskeleton</location>
        <location evidence="1">Microtubule organizing center</location>
        <location evidence="1">Centrosome</location>
        <location evidence="1">Centriole</location>
    </subcellularLocation>
</comment>
<feature type="region of interest" description="Disordered" evidence="9">
    <location>
        <begin position="900"/>
        <end position="1029"/>
    </location>
</feature>
<dbReference type="PANTHER" id="PTHR21502:SF3">
    <property type="entry name" value="CILIUM ASSEMBLY PROTEIN DZIP1L"/>
    <property type="match status" value="1"/>
</dbReference>
<keyword evidence="7" id="KW-0863">Zinc-finger</keyword>
<evidence type="ECO:0000256" key="3">
    <source>
        <dbReference type="ARBA" id="ARBA00009131"/>
    </source>
</evidence>
<comment type="caution">
    <text evidence="11">The sequence shown here is derived from an EMBL/GenBank/DDBJ whole genome shotgun (WGS) entry which is preliminary data.</text>
</comment>
<dbReference type="PROSITE" id="PS50157">
    <property type="entry name" value="ZINC_FINGER_C2H2_2"/>
    <property type="match status" value="1"/>
</dbReference>
<feature type="compositionally biased region" description="Polar residues" evidence="9">
    <location>
        <begin position="973"/>
        <end position="990"/>
    </location>
</feature>
<reference evidence="11 12" key="1">
    <citation type="submission" date="2024-09" db="EMBL/GenBank/DDBJ databases">
        <title>Genome sequencing and assembly of Phytophthora oleae, isolate VK10A, causative agent of rot of olive drupes.</title>
        <authorList>
            <person name="Conti Taguali S."/>
            <person name="Riolo M."/>
            <person name="La Spada F."/>
            <person name="Cacciola S.O."/>
            <person name="Dionisio G."/>
        </authorList>
    </citation>
    <scope>NUCLEOTIDE SEQUENCE [LARGE SCALE GENOMIC DNA]</scope>
    <source>
        <strain evidence="11 12">VK10A</strain>
    </source>
</reference>
<dbReference type="InterPro" id="IPR051241">
    <property type="entry name" value="DZIP_RILPL"/>
</dbReference>